<dbReference type="EMBL" id="JBJJXI010000097">
    <property type="protein sequence ID" value="KAL3393441.1"/>
    <property type="molecule type" value="Genomic_DNA"/>
</dbReference>
<dbReference type="InterPro" id="IPR036397">
    <property type="entry name" value="RNaseH_sf"/>
</dbReference>
<evidence type="ECO:0000313" key="1">
    <source>
        <dbReference type="EMBL" id="KAL3393441.1"/>
    </source>
</evidence>
<gene>
    <name evidence="1" type="ORF">TKK_012121</name>
</gene>
<reference evidence="1 2" key="1">
    <citation type="journal article" date="2024" name="bioRxiv">
        <title>A reference genome for Trichogramma kaykai: A tiny desert-dwelling parasitoid wasp with competing sex-ratio distorters.</title>
        <authorList>
            <person name="Culotta J."/>
            <person name="Lindsey A.R."/>
        </authorList>
    </citation>
    <scope>NUCLEOTIDE SEQUENCE [LARGE SCALE GENOMIC DNA]</scope>
    <source>
        <strain evidence="1 2">KSX58</strain>
    </source>
</reference>
<dbReference type="AlphaFoldDB" id="A0ABD2WKH1"/>
<comment type="caution">
    <text evidence="1">The sequence shown here is derived from an EMBL/GenBank/DDBJ whole genome shotgun (WGS) entry which is preliminary data.</text>
</comment>
<protein>
    <recommendedName>
        <fullName evidence="3">Integrase catalytic domain-containing protein</fullName>
    </recommendedName>
</protein>
<dbReference type="PANTHER" id="PTHR47331">
    <property type="entry name" value="PHD-TYPE DOMAIN-CONTAINING PROTEIN"/>
    <property type="match status" value="1"/>
</dbReference>
<dbReference type="Gene3D" id="3.30.420.10">
    <property type="entry name" value="Ribonuclease H-like superfamily/Ribonuclease H"/>
    <property type="match status" value="1"/>
</dbReference>
<keyword evidence="2" id="KW-1185">Reference proteome</keyword>
<name>A0ABD2WKH1_9HYME</name>
<proteinExistence type="predicted"/>
<sequence>MGQQGIEWHFTPPYAPNFGGLWEATVKSCKGHLKRVIGENFLTYEELITLVIQIEGCLNSRPLGYLSSNEEDPIALTPGHFLIGSA</sequence>
<dbReference type="InterPro" id="IPR012337">
    <property type="entry name" value="RNaseH-like_sf"/>
</dbReference>
<dbReference type="SUPFAM" id="SSF53098">
    <property type="entry name" value="Ribonuclease H-like"/>
    <property type="match status" value="1"/>
</dbReference>
<accession>A0ABD2WKH1</accession>
<dbReference type="Proteomes" id="UP001627154">
    <property type="component" value="Unassembled WGS sequence"/>
</dbReference>
<organism evidence="1 2">
    <name type="scientific">Trichogramma kaykai</name>
    <dbReference type="NCBI Taxonomy" id="54128"/>
    <lineage>
        <taxon>Eukaryota</taxon>
        <taxon>Metazoa</taxon>
        <taxon>Ecdysozoa</taxon>
        <taxon>Arthropoda</taxon>
        <taxon>Hexapoda</taxon>
        <taxon>Insecta</taxon>
        <taxon>Pterygota</taxon>
        <taxon>Neoptera</taxon>
        <taxon>Endopterygota</taxon>
        <taxon>Hymenoptera</taxon>
        <taxon>Apocrita</taxon>
        <taxon>Proctotrupomorpha</taxon>
        <taxon>Chalcidoidea</taxon>
        <taxon>Trichogrammatidae</taxon>
        <taxon>Trichogramma</taxon>
    </lineage>
</organism>
<evidence type="ECO:0000313" key="2">
    <source>
        <dbReference type="Proteomes" id="UP001627154"/>
    </source>
</evidence>
<evidence type="ECO:0008006" key="3">
    <source>
        <dbReference type="Google" id="ProtNLM"/>
    </source>
</evidence>